<feature type="domain" description="MPN" evidence="6">
    <location>
        <begin position="12"/>
        <end position="139"/>
    </location>
</feature>
<dbReference type="GO" id="GO:0006508">
    <property type="term" value="P:proteolysis"/>
    <property type="evidence" value="ECO:0007669"/>
    <property type="project" value="UniProtKB-KW"/>
</dbReference>
<dbReference type="InterPro" id="IPR020891">
    <property type="entry name" value="UPF0758_CS"/>
</dbReference>
<evidence type="ECO:0000313" key="8">
    <source>
        <dbReference type="Proteomes" id="UP000307507"/>
    </source>
</evidence>
<evidence type="ECO:0000256" key="5">
    <source>
        <dbReference type="ARBA" id="ARBA00023049"/>
    </source>
</evidence>
<dbReference type="GO" id="GO:0008237">
    <property type="term" value="F:metallopeptidase activity"/>
    <property type="evidence" value="ECO:0007669"/>
    <property type="project" value="UniProtKB-KW"/>
</dbReference>
<sequence>MNVKLTETQKIKILNSDDIYVIMQQVLLRENKIDLDREHFWVIGLANNNLVLFIELISLGTVNKTLVHPMEVFSFALQKRAVKIILCHNHPSGELKPSDADKDITDRLIQVGIIVQTEVIDHLIISEKSYLSFTDIGLMDELRRSTKYVPRYKLEEQIHKEAKELGITVGLKTGRNEKAKEMATTCLEQGLEIKFIAQLTGLTVRVVENLKKKME</sequence>
<dbReference type="CDD" id="cd08071">
    <property type="entry name" value="MPN_DUF2466"/>
    <property type="match status" value="1"/>
</dbReference>
<keyword evidence="8" id="KW-1185">Reference proteome</keyword>
<dbReference type="PROSITE" id="PS01302">
    <property type="entry name" value="UPF0758"/>
    <property type="match status" value="1"/>
</dbReference>
<dbReference type="PROSITE" id="PS50249">
    <property type="entry name" value="MPN"/>
    <property type="match status" value="1"/>
</dbReference>
<keyword evidence="3" id="KW-0378">Hydrolase</keyword>
<dbReference type="PANTHER" id="PTHR30471">
    <property type="entry name" value="DNA REPAIR PROTEIN RADC"/>
    <property type="match status" value="1"/>
</dbReference>
<dbReference type="Pfam" id="PF04002">
    <property type="entry name" value="RadC"/>
    <property type="match status" value="1"/>
</dbReference>
<keyword evidence="1" id="KW-0645">Protease</keyword>
<keyword evidence="2" id="KW-0479">Metal-binding</keyword>
<dbReference type="Gene3D" id="3.40.140.10">
    <property type="entry name" value="Cytidine Deaminase, domain 2"/>
    <property type="match status" value="1"/>
</dbReference>
<dbReference type="RefSeq" id="WP_136402770.1">
    <property type="nucleotide sequence ID" value="NZ_SSNZ01000002.1"/>
</dbReference>
<evidence type="ECO:0000256" key="3">
    <source>
        <dbReference type="ARBA" id="ARBA00022801"/>
    </source>
</evidence>
<dbReference type="PANTHER" id="PTHR30471:SF3">
    <property type="entry name" value="UPF0758 PROTEIN YEES-RELATED"/>
    <property type="match status" value="1"/>
</dbReference>
<accession>A0A4S4A0F4</accession>
<dbReference type="AlphaFoldDB" id="A0A4S4A0F4"/>
<protein>
    <submittedName>
        <fullName evidence="7">DNA repair protein</fullName>
    </submittedName>
</protein>
<gene>
    <name evidence="7" type="ORF">E6C50_08505</name>
</gene>
<evidence type="ECO:0000259" key="6">
    <source>
        <dbReference type="PROSITE" id="PS50249"/>
    </source>
</evidence>
<keyword evidence="5" id="KW-0482">Metalloprotease</keyword>
<name>A0A4S4A0F4_9FLAO</name>
<dbReference type="InterPro" id="IPR025657">
    <property type="entry name" value="RadC_JAB"/>
</dbReference>
<keyword evidence="4" id="KW-0862">Zinc</keyword>
<dbReference type="GO" id="GO:0046872">
    <property type="term" value="F:metal ion binding"/>
    <property type="evidence" value="ECO:0007669"/>
    <property type="project" value="UniProtKB-KW"/>
</dbReference>
<proteinExistence type="predicted"/>
<evidence type="ECO:0000256" key="2">
    <source>
        <dbReference type="ARBA" id="ARBA00022723"/>
    </source>
</evidence>
<evidence type="ECO:0000256" key="4">
    <source>
        <dbReference type="ARBA" id="ARBA00022833"/>
    </source>
</evidence>
<dbReference type="Proteomes" id="UP000307507">
    <property type="component" value="Unassembled WGS sequence"/>
</dbReference>
<comment type="caution">
    <text evidence="7">The sequence shown here is derived from an EMBL/GenBank/DDBJ whole genome shotgun (WGS) entry which is preliminary data.</text>
</comment>
<evidence type="ECO:0000256" key="1">
    <source>
        <dbReference type="ARBA" id="ARBA00022670"/>
    </source>
</evidence>
<reference evidence="7 8" key="1">
    <citation type="submission" date="2019-04" db="EMBL/GenBank/DDBJ databases">
        <title>Flavobacterium sp. nov. isolated from construction timber.</title>
        <authorList>
            <person name="Lin S.-Y."/>
            <person name="Chang C.-T."/>
            <person name="Young C.-C."/>
        </authorList>
    </citation>
    <scope>NUCLEOTIDE SEQUENCE [LARGE SCALE GENOMIC DNA]</scope>
    <source>
        <strain evidence="7 8">CC-CTC003</strain>
    </source>
</reference>
<dbReference type="EMBL" id="SSNZ01000002">
    <property type="protein sequence ID" value="THF51786.1"/>
    <property type="molecule type" value="Genomic_DNA"/>
</dbReference>
<organism evidence="7 8">
    <name type="scientific">Flavobacterium supellecticarium</name>
    <dbReference type="NCBI Taxonomy" id="2565924"/>
    <lineage>
        <taxon>Bacteria</taxon>
        <taxon>Pseudomonadati</taxon>
        <taxon>Bacteroidota</taxon>
        <taxon>Flavobacteriia</taxon>
        <taxon>Flavobacteriales</taxon>
        <taxon>Flavobacteriaceae</taxon>
        <taxon>Flavobacterium</taxon>
    </lineage>
</organism>
<evidence type="ECO:0000313" key="7">
    <source>
        <dbReference type="EMBL" id="THF51786.1"/>
    </source>
</evidence>
<dbReference type="InterPro" id="IPR001405">
    <property type="entry name" value="UPF0758"/>
</dbReference>
<dbReference type="InterPro" id="IPR037518">
    <property type="entry name" value="MPN"/>
</dbReference>
<dbReference type="OrthoDB" id="9804482at2"/>